<evidence type="ECO:0000256" key="6">
    <source>
        <dbReference type="ARBA" id="ARBA00022989"/>
    </source>
</evidence>
<dbReference type="Pfam" id="PF01569">
    <property type="entry name" value="PAP2"/>
    <property type="match status" value="1"/>
</dbReference>
<dbReference type="SUPFAM" id="SSF48317">
    <property type="entry name" value="Acid phosphatase/Vanadium-dependent haloperoxidase"/>
    <property type="match status" value="1"/>
</dbReference>
<dbReference type="InterPro" id="IPR000326">
    <property type="entry name" value="PAP2/HPO"/>
</dbReference>
<sequence length="189" mass="21195">MSIKHNPPLERPSWIVKCERLDLELGRWLNFCSVWPLVCQPFRLISRLGDGLIWYTVFLLLPLMFGWAGLMLTLQLAVSGLFCTWIYLLLKRSTSRLRPCDASDAIQARMPPLDKYSFPSGHTLHAVAFSTLLIAALPSLAPWLLGFTLLIALSRLVLGLHYPSDVLVGALLGWLLARLSLAIHLPLPL</sequence>
<feature type="transmembrane region" description="Helical" evidence="10">
    <location>
        <begin position="74"/>
        <end position="90"/>
    </location>
</feature>
<protein>
    <recommendedName>
        <fullName evidence="2">undecaprenyl-diphosphate phosphatase</fullName>
        <ecNumber evidence="2">3.6.1.27</ecNumber>
    </recommendedName>
    <alternativeName>
        <fullName evidence="8">Undecaprenyl pyrophosphate phosphatase</fullName>
    </alternativeName>
</protein>
<feature type="domain" description="Phosphatidic acid phosphatase type 2/haloperoxidase" evidence="11">
    <location>
        <begin position="70"/>
        <end position="181"/>
    </location>
</feature>
<dbReference type="SMART" id="SM00014">
    <property type="entry name" value="acidPPc"/>
    <property type="match status" value="1"/>
</dbReference>
<feature type="transmembrane region" description="Helical" evidence="10">
    <location>
        <begin position="166"/>
        <end position="187"/>
    </location>
</feature>
<accession>A0A1I1DTG1</accession>
<evidence type="ECO:0000313" key="13">
    <source>
        <dbReference type="Proteomes" id="UP000199058"/>
    </source>
</evidence>
<dbReference type="PANTHER" id="PTHR14969:SF62">
    <property type="entry name" value="DECAPRENYLPHOSPHORYL-5-PHOSPHORIBOSE PHOSPHATASE RV3807C-RELATED"/>
    <property type="match status" value="1"/>
</dbReference>
<reference evidence="12 13" key="1">
    <citation type="submission" date="2016-10" db="EMBL/GenBank/DDBJ databases">
        <authorList>
            <person name="de Groot N.N."/>
        </authorList>
    </citation>
    <scope>NUCLEOTIDE SEQUENCE [LARGE SCALE GENOMIC DNA]</scope>
    <source>
        <strain evidence="12 13">DSM 18438</strain>
    </source>
</reference>
<dbReference type="RefSeq" id="WP_091957600.1">
    <property type="nucleotide sequence ID" value="NZ_FOLH01000001.1"/>
</dbReference>
<evidence type="ECO:0000256" key="7">
    <source>
        <dbReference type="ARBA" id="ARBA00023136"/>
    </source>
</evidence>
<evidence type="ECO:0000256" key="9">
    <source>
        <dbReference type="ARBA" id="ARBA00047594"/>
    </source>
</evidence>
<dbReference type="OrthoDB" id="9780507at2"/>
<dbReference type="EMBL" id="FOLH01000001">
    <property type="protein sequence ID" value="SFB78144.1"/>
    <property type="molecule type" value="Genomic_DNA"/>
</dbReference>
<dbReference type="Proteomes" id="UP000199058">
    <property type="component" value="Unassembled WGS sequence"/>
</dbReference>
<dbReference type="EC" id="3.6.1.27" evidence="2"/>
<keyword evidence="4 10" id="KW-0812">Transmembrane</keyword>
<dbReference type="InterPro" id="IPR036938">
    <property type="entry name" value="PAP2/HPO_sf"/>
</dbReference>
<evidence type="ECO:0000259" key="11">
    <source>
        <dbReference type="SMART" id="SM00014"/>
    </source>
</evidence>
<comment type="catalytic activity">
    <reaction evidence="9">
        <text>di-trans,octa-cis-undecaprenyl diphosphate + H2O = di-trans,octa-cis-undecaprenyl phosphate + phosphate + H(+)</text>
        <dbReference type="Rhea" id="RHEA:28094"/>
        <dbReference type="ChEBI" id="CHEBI:15377"/>
        <dbReference type="ChEBI" id="CHEBI:15378"/>
        <dbReference type="ChEBI" id="CHEBI:43474"/>
        <dbReference type="ChEBI" id="CHEBI:58405"/>
        <dbReference type="ChEBI" id="CHEBI:60392"/>
        <dbReference type="EC" id="3.6.1.27"/>
    </reaction>
</comment>
<dbReference type="AlphaFoldDB" id="A0A1I1DTG1"/>
<gene>
    <name evidence="12" type="ORF">SAMN05660443_0082</name>
</gene>
<organism evidence="12 13">
    <name type="scientific">Marinospirillum celere</name>
    <dbReference type="NCBI Taxonomy" id="1122252"/>
    <lineage>
        <taxon>Bacteria</taxon>
        <taxon>Pseudomonadati</taxon>
        <taxon>Pseudomonadota</taxon>
        <taxon>Gammaproteobacteria</taxon>
        <taxon>Oceanospirillales</taxon>
        <taxon>Oceanospirillaceae</taxon>
        <taxon>Marinospirillum</taxon>
    </lineage>
</organism>
<dbReference type="Gene3D" id="1.20.144.10">
    <property type="entry name" value="Phosphatidic acid phosphatase type 2/haloperoxidase"/>
    <property type="match status" value="1"/>
</dbReference>
<keyword evidence="6 10" id="KW-1133">Transmembrane helix</keyword>
<keyword evidence="3" id="KW-1003">Cell membrane</keyword>
<keyword evidence="5" id="KW-0378">Hydrolase</keyword>
<dbReference type="CDD" id="cd01610">
    <property type="entry name" value="PAP2_like"/>
    <property type="match status" value="1"/>
</dbReference>
<dbReference type="GO" id="GO:0005886">
    <property type="term" value="C:plasma membrane"/>
    <property type="evidence" value="ECO:0007669"/>
    <property type="project" value="UniProtKB-SubCell"/>
</dbReference>
<proteinExistence type="predicted"/>
<evidence type="ECO:0000256" key="1">
    <source>
        <dbReference type="ARBA" id="ARBA00004651"/>
    </source>
</evidence>
<comment type="subcellular location">
    <subcellularLocation>
        <location evidence="1">Cell membrane</location>
        <topology evidence="1">Multi-pass membrane protein</topology>
    </subcellularLocation>
</comment>
<keyword evidence="13" id="KW-1185">Reference proteome</keyword>
<feature type="transmembrane region" description="Helical" evidence="10">
    <location>
        <begin position="126"/>
        <end position="154"/>
    </location>
</feature>
<dbReference type="PANTHER" id="PTHR14969">
    <property type="entry name" value="SPHINGOSINE-1-PHOSPHATE PHOSPHOHYDROLASE"/>
    <property type="match status" value="1"/>
</dbReference>
<keyword evidence="7 10" id="KW-0472">Membrane</keyword>
<dbReference type="GO" id="GO:0050380">
    <property type="term" value="F:undecaprenyl-diphosphatase activity"/>
    <property type="evidence" value="ECO:0007669"/>
    <property type="project" value="UniProtKB-EC"/>
</dbReference>
<evidence type="ECO:0000256" key="8">
    <source>
        <dbReference type="ARBA" id="ARBA00032707"/>
    </source>
</evidence>
<evidence type="ECO:0000256" key="2">
    <source>
        <dbReference type="ARBA" id="ARBA00012374"/>
    </source>
</evidence>
<evidence type="ECO:0000256" key="5">
    <source>
        <dbReference type="ARBA" id="ARBA00022801"/>
    </source>
</evidence>
<evidence type="ECO:0000256" key="4">
    <source>
        <dbReference type="ARBA" id="ARBA00022692"/>
    </source>
</evidence>
<evidence type="ECO:0000313" key="12">
    <source>
        <dbReference type="EMBL" id="SFB78144.1"/>
    </source>
</evidence>
<evidence type="ECO:0000256" key="10">
    <source>
        <dbReference type="SAM" id="Phobius"/>
    </source>
</evidence>
<name>A0A1I1DTG1_9GAMM</name>
<dbReference type="STRING" id="1122252.SAMN05660443_0082"/>
<evidence type="ECO:0000256" key="3">
    <source>
        <dbReference type="ARBA" id="ARBA00022475"/>
    </source>
</evidence>